<dbReference type="AlphaFoldDB" id="A0AAN6EXG8"/>
<dbReference type="GO" id="GO:0040029">
    <property type="term" value="P:epigenetic regulation of gene expression"/>
    <property type="evidence" value="ECO:0007669"/>
    <property type="project" value="TreeGrafter"/>
</dbReference>
<proteinExistence type="inferred from homology"/>
<comment type="similarity">
    <text evidence="2">Belongs to the histone deacetylase family.</text>
</comment>
<name>A0AAN6EXG8_EXODE</name>
<sequence length="368" mass="40486">MLVTLFDPDTLLHNTVELLGSKLIPALESPKRIKVILEALGISGHEIRPIRAGASGGQEPEARLLTLTADTHDYGYLQHLRDVHDEWVAAGLIEKSGHVLPECFFLPTSTGKPMRPPKDPFARAGYYAFDMSSGIMSESYRAMVASANLAVEGTDMLLGFPGNAPGSNPVDTVLALCRPPGHHCDGRRAGGYCYINNAALAVSTWRSAHPEAHIGILDIDFHHGNGTQEIFYADPKVLYTSIHGQDEFPYYTGDEEELGIGEGSGKNFNFPLKVGSSVEEYLQKLELALQCLLDFGPEFLIVSLGFDTYHSDPLGYFQIHTEDYSIIAERIRRNLKDVPALILLEGGYVIEHLGDNMLSFLQGWKSVQ</sequence>
<dbReference type="Pfam" id="PF00850">
    <property type="entry name" value="Hist_deacetyl"/>
    <property type="match status" value="1"/>
</dbReference>
<organism evidence="7 8">
    <name type="scientific">Exophiala dermatitidis</name>
    <name type="common">Black yeast-like fungus</name>
    <name type="synonym">Wangiella dermatitidis</name>
    <dbReference type="NCBI Taxonomy" id="5970"/>
    <lineage>
        <taxon>Eukaryota</taxon>
        <taxon>Fungi</taxon>
        <taxon>Dikarya</taxon>
        <taxon>Ascomycota</taxon>
        <taxon>Pezizomycotina</taxon>
        <taxon>Eurotiomycetes</taxon>
        <taxon>Chaetothyriomycetidae</taxon>
        <taxon>Chaetothyriales</taxon>
        <taxon>Herpotrichiellaceae</taxon>
        <taxon>Exophiala</taxon>
    </lineage>
</organism>
<dbReference type="GO" id="GO:0016787">
    <property type="term" value="F:hydrolase activity"/>
    <property type="evidence" value="ECO:0007669"/>
    <property type="project" value="UniProtKB-KW"/>
</dbReference>
<comment type="caution">
    <text evidence="7">The sequence shown here is derived from an EMBL/GenBank/DDBJ whole genome shotgun (WGS) entry which is preliminary data.</text>
</comment>
<protein>
    <recommendedName>
        <fullName evidence="6">Histone deacetylase domain-containing protein</fullName>
    </recommendedName>
</protein>
<dbReference type="GO" id="GO:0004407">
    <property type="term" value="F:histone deacetylase activity"/>
    <property type="evidence" value="ECO:0007669"/>
    <property type="project" value="TreeGrafter"/>
</dbReference>
<dbReference type="Gene3D" id="3.40.800.20">
    <property type="entry name" value="Histone deacetylase domain"/>
    <property type="match status" value="1"/>
</dbReference>
<evidence type="ECO:0000256" key="1">
    <source>
        <dbReference type="ARBA" id="ARBA00001947"/>
    </source>
</evidence>
<dbReference type="InterPro" id="IPR037138">
    <property type="entry name" value="His_deacetylse_dom_sf"/>
</dbReference>
<keyword evidence="3" id="KW-0479">Metal-binding</keyword>
<evidence type="ECO:0000259" key="6">
    <source>
        <dbReference type="Pfam" id="PF00850"/>
    </source>
</evidence>
<dbReference type="PANTHER" id="PTHR10625">
    <property type="entry name" value="HISTONE DEACETYLASE HDAC1-RELATED"/>
    <property type="match status" value="1"/>
</dbReference>
<reference evidence="7" key="1">
    <citation type="submission" date="2023-01" db="EMBL/GenBank/DDBJ databases">
        <title>Exophiala dermititidis isolated from Cystic Fibrosis Patient.</title>
        <authorList>
            <person name="Kurbessoian T."/>
            <person name="Crocker A."/>
            <person name="Murante D."/>
            <person name="Hogan D.A."/>
            <person name="Stajich J.E."/>
        </authorList>
    </citation>
    <scope>NUCLEOTIDE SEQUENCE</scope>
    <source>
        <strain evidence="7">Ex8</strain>
    </source>
</reference>
<evidence type="ECO:0000313" key="8">
    <source>
        <dbReference type="Proteomes" id="UP001161757"/>
    </source>
</evidence>
<dbReference type="GO" id="GO:0046872">
    <property type="term" value="F:metal ion binding"/>
    <property type="evidence" value="ECO:0007669"/>
    <property type="project" value="UniProtKB-KW"/>
</dbReference>
<comment type="cofactor">
    <cofactor evidence="1">
        <name>Zn(2+)</name>
        <dbReference type="ChEBI" id="CHEBI:29105"/>
    </cofactor>
</comment>
<evidence type="ECO:0000256" key="4">
    <source>
        <dbReference type="ARBA" id="ARBA00022801"/>
    </source>
</evidence>
<accession>A0AAN6EXG8</accession>
<dbReference type="EMBL" id="JAJGCB010000005">
    <property type="protein sequence ID" value="KAJ8992514.1"/>
    <property type="molecule type" value="Genomic_DNA"/>
</dbReference>
<dbReference type="PANTHER" id="PTHR10625:SF17">
    <property type="entry name" value="HISTONE DEACETYLASE 8"/>
    <property type="match status" value="1"/>
</dbReference>
<dbReference type="PRINTS" id="PR01270">
    <property type="entry name" value="HDASUPER"/>
</dbReference>
<keyword evidence="5" id="KW-0862">Zinc</keyword>
<evidence type="ECO:0000256" key="5">
    <source>
        <dbReference type="ARBA" id="ARBA00022833"/>
    </source>
</evidence>
<dbReference type="InterPro" id="IPR023801">
    <property type="entry name" value="His_deacetylse_dom"/>
</dbReference>
<evidence type="ECO:0000256" key="2">
    <source>
        <dbReference type="ARBA" id="ARBA00005947"/>
    </source>
</evidence>
<dbReference type="InterPro" id="IPR000286">
    <property type="entry name" value="HDACs"/>
</dbReference>
<gene>
    <name evidence="7" type="ORF">HRR80_003613</name>
</gene>
<keyword evidence="4" id="KW-0378">Hydrolase</keyword>
<dbReference type="SUPFAM" id="SSF52768">
    <property type="entry name" value="Arginase/deacetylase"/>
    <property type="match status" value="1"/>
</dbReference>
<evidence type="ECO:0000256" key="3">
    <source>
        <dbReference type="ARBA" id="ARBA00022723"/>
    </source>
</evidence>
<dbReference type="Proteomes" id="UP001161757">
    <property type="component" value="Unassembled WGS sequence"/>
</dbReference>
<dbReference type="InterPro" id="IPR023696">
    <property type="entry name" value="Ureohydrolase_dom_sf"/>
</dbReference>
<feature type="domain" description="Histone deacetylase" evidence="6">
    <location>
        <begin position="28"/>
        <end position="361"/>
    </location>
</feature>
<evidence type="ECO:0000313" key="7">
    <source>
        <dbReference type="EMBL" id="KAJ8992514.1"/>
    </source>
</evidence>